<reference evidence="6" key="1">
    <citation type="submission" date="2018-05" db="EMBL/GenBank/DDBJ databases">
        <authorList>
            <person name="Lanie J.A."/>
            <person name="Ng W.-L."/>
            <person name="Kazmierczak K.M."/>
            <person name="Andrzejewski T.M."/>
            <person name="Davidsen T.M."/>
            <person name="Wayne K.J."/>
            <person name="Tettelin H."/>
            <person name="Glass J.I."/>
            <person name="Rusch D."/>
            <person name="Podicherti R."/>
            <person name="Tsui H.-C.T."/>
            <person name="Winkler M.E."/>
        </authorList>
    </citation>
    <scope>NUCLEOTIDE SEQUENCE</scope>
</reference>
<protein>
    <recommendedName>
        <fullName evidence="7">FlgD Ig-like domain-containing protein</fullName>
    </recommendedName>
</protein>
<dbReference type="PANTHER" id="PTHR43643:SF3">
    <property type="entry name" value="HISTIDINOL-PHOSPHATE AMINOTRANSFERASE"/>
    <property type="match status" value="1"/>
</dbReference>
<evidence type="ECO:0008006" key="7">
    <source>
        <dbReference type="Google" id="ProtNLM"/>
    </source>
</evidence>
<sequence>MQGISRRVFLKSAGILSFMVLPGAGRIQARPFFLDEPQDYTGRICYNENPLGPSPLALQALRDEAALAHRYPDWLNKNVESAVADHLGLDAEQVCVGAGATEMIQKVADAFVGPGDEVILAQPSYNQIATEAIANGGAAVYVPVDENHIIDLTAILAAITDNTKLIFLVNPNNPLGKFIHKDDMASFMDQIPEGIAVCVDEAYNEYVENEDYESSIPYISEGFPVIVVRTFSKVFGLAGARIGYTLASADITEQIEDVQLRATVSRPAHAAAISALNDSEHVNATLNLNAASKTMLYNGFTNLGLEYIPSETNFMMVDCGVEAEPVVEALAELGFNVRTGWDMPQHIRVSTGLLGEMEGFLAALGTVMGTTSTPLGTPPAAPGIKSVYPNPFNQECRIHITTRRMEKVSLVIYDAQGRRVRTLVNKKLNPGAHNFSWDGKNTLGQAVVSGVYMLNMIQGEFASTRSIQLLK</sequence>
<organism evidence="6">
    <name type="scientific">marine metagenome</name>
    <dbReference type="NCBI Taxonomy" id="408172"/>
    <lineage>
        <taxon>unclassified sequences</taxon>
        <taxon>metagenomes</taxon>
        <taxon>ecological metagenomes</taxon>
    </lineage>
</organism>
<keyword evidence="3" id="KW-0663">Pyridoxal phosphate</keyword>
<dbReference type="GO" id="GO:0030170">
    <property type="term" value="F:pyridoxal phosphate binding"/>
    <property type="evidence" value="ECO:0007669"/>
    <property type="project" value="InterPro"/>
</dbReference>
<dbReference type="Pfam" id="PF00155">
    <property type="entry name" value="Aminotran_1_2"/>
    <property type="match status" value="1"/>
</dbReference>
<keyword evidence="1" id="KW-0032">Aminotransferase</keyword>
<dbReference type="Pfam" id="PF13860">
    <property type="entry name" value="FlgD_ig"/>
    <property type="match status" value="1"/>
</dbReference>
<evidence type="ECO:0000256" key="3">
    <source>
        <dbReference type="ARBA" id="ARBA00022898"/>
    </source>
</evidence>
<dbReference type="GO" id="GO:0008483">
    <property type="term" value="F:transaminase activity"/>
    <property type="evidence" value="ECO:0007669"/>
    <property type="project" value="UniProtKB-KW"/>
</dbReference>
<evidence type="ECO:0000259" key="5">
    <source>
        <dbReference type="Pfam" id="PF13860"/>
    </source>
</evidence>
<dbReference type="InterPro" id="IPR015424">
    <property type="entry name" value="PyrdxlP-dep_Trfase"/>
</dbReference>
<dbReference type="SUPFAM" id="SSF53383">
    <property type="entry name" value="PLP-dependent transferases"/>
    <property type="match status" value="1"/>
</dbReference>
<dbReference type="AlphaFoldDB" id="A0A381N4A8"/>
<dbReference type="InterPro" id="IPR015422">
    <property type="entry name" value="PyrdxlP-dep_Trfase_small"/>
</dbReference>
<dbReference type="NCBIfam" id="TIGR04183">
    <property type="entry name" value="Por_Secre_tail"/>
    <property type="match status" value="1"/>
</dbReference>
<evidence type="ECO:0000313" key="6">
    <source>
        <dbReference type="EMBL" id="SUZ49431.1"/>
    </source>
</evidence>
<name>A0A381N4A8_9ZZZZ</name>
<feature type="domain" description="FlgD/Vpr Ig-like" evidence="5">
    <location>
        <begin position="402"/>
        <end position="456"/>
    </location>
</feature>
<dbReference type="InterPro" id="IPR050106">
    <property type="entry name" value="HistidinolP_aminotransfase"/>
</dbReference>
<dbReference type="CDD" id="cd00609">
    <property type="entry name" value="AAT_like"/>
    <property type="match status" value="1"/>
</dbReference>
<dbReference type="Gene3D" id="3.90.1150.10">
    <property type="entry name" value="Aspartate Aminotransferase, domain 1"/>
    <property type="match status" value="1"/>
</dbReference>
<keyword evidence="2" id="KW-0808">Transferase</keyword>
<dbReference type="InterPro" id="IPR015421">
    <property type="entry name" value="PyrdxlP-dep_Trfase_major"/>
</dbReference>
<dbReference type="InterPro" id="IPR026444">
    <property type="entry name" value="Secre_tail"/>
</dbReference>
<dbReference type="Gene3D" id="2.60.40.4070">
    <property type="match status" value="1"/>
</dbReference>
<evidence type="ECO:0000259" key="4">
    <source>
        <dbReference type="Pfam" id="PF00155"/>
    </source>
</evidence>
<dbReference type="EMBL" id="UINC01000115">
    <property type="protein sequence ID" value="SUZ49431.1"/>
    <property type="molecule type" value="Genomic_DNA"/>
</dbReference>
<evidence type="ECO:0000256" key="2">
    <source>
        <dbReference type="ARBA" id="ARBA00022679"/>
    </source>
</evidence>
<dbReference type="PANTHER" id="PTHR43643">
    <property type="entry name" value="HISTIDINOL-PHOSPHATE AMINOTRANSFERASE 2"/>
    <property type="match status" value="1"/>
</dbReference>
<dbReference type="InterPro" id="IPR025965">
    <property type="entry name" value="FlgD/Vpr_Ig-like"/>
</dbReference>
<proteinExistence type="predicted"/>
<feature type="domain" description="Aminotransferase class I/classII large" evidence="4">
    <location>
        <begin position="45"/>
        <end position="351"/>
    </location>
</feature>
<dbReference type="InterPro" id="IPR004839">
    <property type="entry name" value="Aminotransferase_I/II_large"/>
</dbReference>
<dbReference type="Gene3D" id="3.40.640.10">
    <property type="entry name" value="Type I PLP-dependent aspartate aminotransferase-like (Major domain)"/>
    <property type="match status" value="1"/>
</dbReference>
<accession>A0A381N4A8</accession>
<gene>
    <name evidence="6" type="ORF">METZ01_LOCUS2285</name>
</gene>
<evidence type="ECO:0000256" key="1">
    <source>
        <dbReference type="ARBA" id="ARBA00022576"/>
    </source>
</evidence>